<evidence type="ECO:0000313" key="3">
    <source>
        <dbReference type="Proteomes" id="UP000252085"/>
    </source>
</evidence>
<dbReference type="AlphaFoldDB" id="A0A367R266"/>
<sequence length="84" mass="9701">MPQKNKTVPQDEKRGPGRPAGRRSNPDYTQISAYIPLDMLLEVQDVLAEERKELRKRTPRPVSDLVEELLGTWLKKQKSSKSDR</sequence>
<dbReference type="EMBL" id="LXQE01000187">
    <property type="protein sequence ID" value="RCJ30505.1"/>
    <property type="molecule type" value="Genomic_DNA"/>
</dbReference>
<gene>
    <name evidence="2" type="ORF">A6769_33370</name>
</gene>
<reference evidence="2 3" key="1">
    <citation type="submission" date="2016-04" db="EMBL/GenBank/DDBJ databases">
        <authorList>
            <person name="Evans L.H."/>
            <person name="Alamgir A."/>
            <person name="Owens N."/>
            <person name="Weber N.D."/>
            <person name="Virtaneva K."/>
            <person name="Barbian K."/>
            <person name="Babar A."/>
            <person name="Rosenke K."/>
        </authorList>
    </citation>
    <scope>NUCLEOTIDE SEQUENCE [LARGE SCALE GENOMIC DNA]</scope>
    <source>
        <strain evidence="2">NIES-2108</strain>
    </source>
</reference>
<evidence type="ECO:0000313" key="2">
    <source>
        <dbReference type="EMBL" id="RCJ30505.1"/>
    </source>
</evidence>
<comment type="caution">
    <text evidence="2">The sequence shown here is derived from an EMBL/GenBank/DDBJ whole genome shotgun (WGS) entry which is preliminary data.</text>
</comment>
<accession>A0A367R266</accession>
<proteinExistence type="predicted"/>
<organism evidence="2 3">
    <name type="scientific">Nostoc punctiforme NIES-2108</name>
    <dbReference type="NCBI Taxonomy" id="1356359"/>
    <lineage>
        <taxon>Bacteria</taxon>
        <taxon>Bacillati</taxon>
        <taxon>Cyanobacteriota</taxon>
        <taxon>Cyanophyceae</taxon>
        <taxon>Nostocales</taxon>
        <taxon>Nostocaceae</taxon>
        <taxon>Nostoc</taxon>
    </lineage>
</organism>
<dbReference type="Proteomes" id="UP000252085">
    <property type="component" value="Unassembled WGS sequence"/>
</dbReference>
<feature type="region of interest" description="Disordered" evidence="1">
    <location>
        <begin position="1"/>
        <end position="29"/>
    </location>
</feature>
<protein>
    <submittedName>
        <fullName evidence="2">Uncharacterized protein</fullName>
    </submittedName>
</protein>
<evidence type="ECO:0000256" key="1">
    <source>
        <dbReference type="SAM" id="MobiDB-lite"/>
    </source>
</evidence>
<name>A0A367R266_NOSPU</name>